<gene>
    <name evidence="1" type="ORF">GCM10022226_42190</name>
</gene>
<sequence>MPNLDGLYEGDNGDLAIVLRVDANGSAVISGDVFRRQPDGRNAYIASLRTAPGSPVTTGAGQWPVAWQSVPGTRTTGSLAIGEGAEGALPVVLRLDEPLGGLPFRTDLAATLTRKGDALRLLGLEIEVEQGVTPPNPVTFQGENVDFGGCLAAAGFAVGAVGTTSSIPAGLASSWDDSMLYSVLSDIMLIKGDASLRAVTWELHLLLLSRAAEPRLLGVMFDAEGLLQRQGAAVFAGAIPNKANRDRKLVQTIVHELGHALNLAHRFERAVGRADSTSFMNYDWKYRGGGQEEAYWEGFDFTFDADELEFLRHGPQLQVVPGGAAFHSVRYWADGTGGHVSSVPEIASDAFRLTLTAPAGGPLFRFGQPVFLTVTLENRGTAEVEVEREFLDPKAGVLEILVRRRTGTRAETETEAVPFTPIAQRCLADLQEGEALALAPGASISNNLNLTFGSGGFTFAEPGDYDVIPVLGIYGRTPLGDVVQWVVQGEPLRIRVAHPQSLAEEGDATVLRRPDVGAWFALGGAAALEGARDALAEVRERRQAKEGLLDPVVAAIVRAEGIAANRTSVRLGDKGFTRYEGDPEVAAQLLGSLDERALRAFDPHTARQTTLLADRLKALS</sequence>
<evidence type="ECO:0000313" key="1">
    <source>
        <dbReference type="EMBL" id="GAA3817090.1"/>
    </source>
</evidence>
<dbReference type="SUPFAM" id="SSF55486">
    <property type="entry name" value="Metalloproteases ('zincins'), catalytic domain"/>
    <property type="match status" value="1"/>
</dbReference>
<dbReference type="Proteomes" id="UP001500888">
    <property type="component" value="Unassembled WGS sequence"/>
</dbReference>
<evidence type="ECO:0008006" key="3">
    <source>
        <dbReference type="Google" id="ProtNLM"/>
    </source>
</evidence>
<dbReference type="InterPro" id="IPR024079">
    <property type="entry name" value="MetalloPept_cat_dom_sf"/>
</dbReference>
<comment type="caution">
    <text evidence="1">The sequence shown here is derived from an EMBL/GenBank/DDBJ whole genome shotgun (WGS) entry which is preliminary data.</text>
</comment>
<proteinExistence type="predicted"/>
<keyword evidence="2" id="KW-1185">Reference proteome</keyword>
<accession>A0ABP7IFL7</accession>
<name>A0ABP7IFL7_9ACTN</name>
<reference evidence="2" key="1">
    <citation type="journal article" date="2019" name="Int. J. Syst. Evol. Microbiol.">
        <title>The Global Catalogue of Microorganisms (GCM) 10K type strain sequencing project: providing services to taxonomists for standard genome sequencing and annotation.</title>
        <authorList>
            <consortium name="The Broad Institute Genomics Platform"/>
            <consortium name="The Broad Institute Genome Sequencing Center for Infectious Disease"/>
            <person name="Wu L."/>
            <person name="Ma J."/>
        </authorList>
    </citation>
    <scope>NUCLEOTIDE SEQUENCE [LARGE SCALE GENOMIC DNA]</scope>
    <source>
        <strain evidence="2">JCM 16908</strain>
    </source>
</reference>
<dbReference type="RefSeq" id="WP_344942606.1">
    <property type="nucleotide sequence ID" value="NZ_BAAAZR010000009.1"/>
</dbReference>
<organism evidence="1 2">
    <name type="scientific">Sphaerisporangium flaviroseum</name>
    <dbReference type="NCBI Taxonomy" id="509199"/>
    <lineage>
        <taxon>Bacteria</taxon>
        <taxon>Bacillati</taxon>
        <taxon>Actinomycetota</taxon>
        <taxon>Actinomycetes</taxon>
        <taxon>Streptosporangiales</taxon>
        <taxon>Streptosporangiaceae</taxon>
        <taxon>Sphaerisporangium</taxon>
    </lineage>
</organism>
<dbReference type="EMBL" id="BAAAZR010000009">
    <property type="protein sequence ID" value="GAA3817090.1"/>
    <property type="molecule type" value="Genomic_DNA"/>
</dbReference>
<protein>
    <recommendedName>
        <fullName evidence="3">Peptidase M11 gametolysin domain-containing protein</fullName>
    </recommendedName>
</protein>
<evidence type="ECO:0000313" key="2">
    <source>
        <dbReference type="Proteomes" id="UP001500888"/>
    </source>
</evidence>
<dbReference type="Gene3D" id="3.40.390.10">
    <property type="entry name" value="Collagenase (Catalytic Domain)"/>
    <property type="match status" value="1"/>
</dbReference>